<dbReference type="PIRSF" id="PIRSF004869">
    <property type="entry name" value="PflX_prd"/>
    <property type="match status" value="1"/>
</dbReference>
<evidence type="ECO:0000259" key="9">
    <source>
        <dbReference type="Pfam" id="PF04055"/>
    </source>
</evidence>
<feature type="binding site" evidence="8">
    <location>
        <position position="69"/>
    </location>
    <ligand>
        <name>[4Fe-4S] cluster</name>
        <dbReference type="ChEBI" id="CHEBI:49883"/>
        <note>4Fe-4S-S-AdoMet</note>
    </ligand>
</feature>
<evidence type="ECO:0000256" key="4">
    <source>
        <dbReference type="ARBA" id="ARBA00022723"/>
    </source>
</evidence>
<dbReference type="GO" id="GO:0046872">
    <property type="term" value="F:metal ion binding"/>
    <property type="evidence" value="ECO:0007669"/>
    <property type="project" value="UniProtKB-KW"/>
</dbReference>
<dbReference type="SFLD" id="SFLDS00029">
    <property type="entry name" value="Radical_SAM"/>
    <property type="match status" value="1"/>
</dbReference>
<organism evidence="10 11">
    <name type="scientific">Blautia massiliensis</name>
    <name type="common">ex Durand et al. 2017</name>
    <dbReference type="NCBI Taxonomy" id="1737424"/>
    <lineage>
        <taxon>Bacteria</taxon>
        <taxon>Bacillati</taxon>
        <taxon>Bacillota</taxon>
        <taxon>Clostridia</taxon>
        <taxon>Lachnospirales</taxon>
        <taxon>Lachnospiraceae</taxon>
        <taxon>Blautia</taxon>
    </lineage>
</organism>
<dbReference type="InterPro" id="IPR001989">
    <property type="entry name" value="Radical_activat_CS"/>
</dbReference>
<dbReference type="PROSITE" id="PS01087">
    <property type="entry name" value="RADICAL_ACTIVATING"/>
    <property type="match status" value="1"/>
</dbReference>
<dbReference type="InterPro" id="IPR007197">
    <property type="entry name" value="rSAM"/>
</dbReference>
<proteinExistence type="inferred from homology"/>
<evidence type="ECO:0000256" key="2">
    <source>
        <dbReference type="ARBA" id="ARBA00022485"/>
    </source>
</evidence>
<gene>
    <name evidence="10" type="ORF">L0P48_11675</name>
</gene>
<evidence type="ECO:0000256" key="3">
    <source>
        <dbReference type="ARBA" id="ARBA00022691"/>
    </source>
</evidence>
<dbReference type="Pfam" id="PF04055">
    <property type="entry name" value="Radical_SAM"/>
    <property type="match status" value="1"/>
</dbReference>
<evidence type="ECO:0000256" key="5">
    <source>
        <dbReference type="ARBA" id="ARBA00023002"/>
    </source>
</evidence>
<keyword evidence="3 8" id="KW-0949">S-adenosyl-L-methionine</keyword>
<dbReference type="InterPro" id="IPR016431">
    <property type="entry name" value="Pyrv-formate_lyase-activ_prd"/>
</dbReference>
<feature type="domain" description="Radical SAM core" evidence="9">
    <location>
        <begin position="65"/>
        <end position="190"/>
    </location>
</feature>
<dbReference type="SUPFAM" id="SSF102114">
    <property type="entry name" value="Radical SAM enzymes"/>
    <property type="match status" value="1"/>
</dbReference>
<dbReference type="Gene3D" id="3.20.20.70">
    <property type="entry name" value="Aldolase class I"/>
    <property type="match status" value="1"/>
</dbReference>
<sequence>MAGSAHCTEEIMSACALCPRECLADRSAGKKGFCGMDERIYLARAALHMWEEPCISGTKGSGAVFFSGCGLRCCFCQNHDIAIGSRGRAVSVERLGEIFLELKEKGAANINLVTGAHYVPQIIEALDMARRNGLDIPVVYNSSGYEKTETLKLLEGYVDIYLPDLKYLDPELAQKFSYAPDYVQAAKAAIGEMVRQTGKCEFGEDGYIRKGTIVRHLILPGHTGNSIKALRYLHETYGEDIYISIMNQYTPVRKFVEFKELNRKVTKREYEKVLDAAVDMGIQNGFIQEGETASESFIPDFDYEGVEKNTP</sequence>
<dbReference type="InterPro" id="IPR058240">
    <property type="entry name" value="rSAM_sf"/>
</dbReference>
<evidence type="ECO:0000256" key="7">
    <source>
        <dbReference type="ARBA" id="ARBA00023014"/>
    </source>
</evidence>
<dbReference type="PANTHER" id="PTHR43075">
    <property type="entry name" value="FORMATE LYASE ACTIVATING ENZYME, PUTATIVE (AFU_ORTHOLOGUE AFUA_2G15630)-RELATED"/>
    <property type="match status" value="1"/>
</dbReference>
<reference evidence="10" key="1">
    <citation type="submission" date="2022-01" db="EMBL/GenBank/DDBJ databases">
        <title>Collection of gut derived symbiotic bacterial strains cultured from healthy donors.</title>
        <authorList>
            <person name="Lin H."/>
            <person name="Kohout C."/>
            <person name="Waligurski E."/>
            <person name="Pamer E.G."/>
        </authorList>
    </citation>
    <scope>NUCLEOTIDE SEQUENCE</scope>
    <source>
        <strain evidence="10">DFI.1.11</strain>
    </source>
</reference>
<dbReference type="EMBL" id="JAKNDE010000014">
    <property type="protein sequence ID" value="MCG5034255.1"/>
    <property type="molecule type" value="Genomic_DNA"/>
</dbReference>
<evidence type="ECO:0000256" key="1">
    <source>
        <dbReference type="ARBA" id="ARBA00009777"/>
    </source>
</evidence>
<dbReference type="PANTHER" id="PTHR43075:SF1">
    <property type="entry name" value="FORMATE LYASE ACTIVATING ENZYME, PUTATIVE (AFU_ORTHOLOGUE AFUA_2G15630)-RELATED"/>
    <property type="match status" value="1"/>
</dbReference>
<protein>
    <submittedName>
        <fullName evidence="10">Radical SAM protein</fullName>
    </submittedName>
</protein>
<dbReference type="Proteomes" id="UP001200089">
    <property type="component" value="Unassembled WGS sequence"/>
</dbReference>
<name>A0AAW5CIU6_9FIRM</name>
<accession>A0AAW5CIU6</accession>
<keyword evidence="4 8" id="KW-0479">Metal-binding</keyword>
<evidence type="ECO:0000256" key="8">
    <source>
        <dbReference type="PIRSR" id="PIRSR004869-50"/>
    </source>
</evidence>
<keyword evidence="6 8" id="KW-0408">Iron</keyword>
<feature type="binding site" evidence="8">
    <location>
        <position position="76"/>
    </location>
    <ligand>
        <name>[4Fe-4S] cluster</name>
        <dbReference type="ChEBI" id="CHEBI:49883"/>
        <note>4Fe-4S-S-AdoMet</note>
    </ligand>
</feature>
<dbReference type="AlphaFoldDB" id="A0AAW5CIU6"/>
<evidence type="ECO:0000313" key="11">
    <source>
        <dbReference type="Proteomes" id="UP001200089"/>
    </source>
</evidence>
<comment type="similarity">
    <text evidence="1">Belongs to the organic radical-activating enzymes family.</text>
</comment>
<dbReference type="SFLD" id="SFLDG01099">
    <property type="entry name" value="Uncharacterised_Radical_SAM_Su"/>
    <property type="match status" value="1"/>
</dbReference>
<comment type="caution">
    <text evidence="10">The sequence shown here is derived from an EMBL/GenBank/DDBJ whole genome shotgun (WGS) entry which is preliminary data.</text>
</comment>
<evidence type="ECO:0000256" key="6">
    <source>
        <dbReference type="ARBA" id="ARBA00023004"/>
    </source>
</evidence>
<dbReference type="RefSeq" id="WP_044961497.1">
    <property type="nucleotide sequence ID" value="NZ_CP085976.1"/>
</dbReference>
<evidence type="ECO:0000313" key="10">
    <source>
        <dbReference type="EMBL" id="MCG5034255.1"/>
    </source>
</evidence>
<dbReference type="CDD" id="cd01335">
    <property type="entry name" value="Radical_SAM"/>
    <property type="match status" value="1"/>
</dbReference>
<dbReference type="InterPro" id="IPR040085">
    <property type="entry name" value="MJ0674-like"/>
</dbReference>
<comment type="cofactor">
    <cofactor evidence="8">
        <name>[4Fe-4S] cluster</name>
        <dbReference type="ChEBI" id="CHEBI:49883"/>
    </cofactor>
    <text evidence="8">Binds 1 [4Fe-4S] cluster. The cluster is coordinated with 3 cysteines and an exchangeable S-adenosyl-L-methionine.</text>
</comment>
<feature type="binding site" evidence="8">
    <location>
        <position position="73"/>
    </location>
    <ligand>
        <name>[4Fe-4S] cluster</name>
        <dbReference type="ChEBI" id="CHEBI:49883"/>
        <note>4Fe-4S-S-AdoMet</note>
    </ligand>
</feature>
<dbReference type="GO" id="GO:0016491">
    <property type="term" value="F:oxidoreductase activity"/>
    <property type="evidence" value="ECO:0007669"/>
    <property type="project" value="UniProtKB-KW"/>
</dbReference>
<keyword evidence="2" id="KW-0004">4Fe-4S</keyword>
<keyword evidence="7 8" id="KW-0411">Iron-sulfur</keyword>
<keyword evidence="5" id="KW-0560">Oxidoreductase</keyword>
<dbReference type="GO" id="GO:0051539">
    <property type="term" value="F:4 iron, 4 sulfur cluster binding"/>
    <property type="evidence" value="ECO:0007669"/>
    <property type="project" value="UniProtKB-KW"/>
</dbReference>
<dbReference type="InterPro" id="IPR013785">
    <property type="entry name" value="Aldolase_TIM"/>
</dbReference>